<dbReference type="EMBL" id="QJKJ01007895">
    <property type="protein sequence ID" value="RDX81573.1"/>
    <property type="molecule type" value="Genomic_DNA"/>
</dbReference>
<gene>
    <name evidence="1" type="ORF">CR513_37732</name>
</gene>
<comment type="caution">
    <text evidence="1">The sequence shown here is derived from an EMBL/GenBank/DDBJ whole genome shotgun (WGS) entry which is preliminary data.</text>
</comment>
<proteinExistence type="predicted"/>
<organism evidence="1 2">
    <name type="scientific">Mucuna pruriens</name>
    <name type="common">Velvet bean</name>
    <name type="synonym">Dolichos pruriens</name>
    <dbReference type="NCBI Taxonomy" id="157652"/>
    <lineage>
        <taxon>Eukaryota</taxon>
        <taxon>Viridiplantae</taxon>
        <taxon>Streptophyta</taxon>
        <taxon>Embryophyta</taxon>
        <taxon>Tracheophyta</taxon>
        <taxon>Spermatophyta</taxon>
        <taxon>Magnoliopsida</taxon>
        <taxon>eudicotyledons</taxon>
        <taxon>Gunneridae</taxon>
        <taxon>Pentapetalae</taxon>
        <taxon>rosids</taxon>
        <taxon>fabids</taxon>
        <taxon>Fabales</taxon>
        <taxon>Fabaceae</taxon>
        <taxon>Papilionoideae</taxon>
        <taxon>50 kb inversion clade</taxon>
        <taxon>NPAAA clade</taxon>
        <taxon>indigoferoid/millettioid clade</taxon>
        <taxon>Phaseoleae</taxon>
        <taxon>Mucuna</taxon>
    </lineage>
</organism>
<keyword evidence="2" id="KW-1185">Reference proteome</keyword>
<sequence length="91" mass="10756">MWDVVENENYIPTKEDGTEIPIFCESSKEMSDILALTYEGSSQVKGSKINHERINKMFRRFQTIINNLRSLGKTYDKYDHITKIWQSLPRQ</sequence>
<reference evidence="1" key="1">
    <citation type="submission" date="2018-05" db="EMBL/GenBank/DDBJ databases">
        <title>Draft genome of Mucuna pruriens seed.</title>
        <authorList>
            <person name="Nnadi N.E."/>
            <person name="Vos R."/>
            <person name="Hasami M.H."/>
            <person name="Devisetty U.K."/>
            <person name="Aguiy J.C."/>
        </authorList>
    </citation>
    <scope>NUCLEOTIDE SEQUENCE [LARGE SCALE GENOMIC DNA]</scope>
    <source>
        <strain evidence="1">JCA_2017</strain>
    </source>
</reference>
<name>A0A371FU30_MUCPR</name>
<evidence type="ECO:0000313" key="2">
    <source>
        <dbReference type="Proteomes" id="UP000257109"/>
    </source>
</evidence>
<dbReference type="AlphaFoldDB" id="A0A371FU30"/>
<feature type="non-terminal residue" evidence="1">
    <location>
        <position position="1"/>
    </location>
</feature>
<dbReference type="OrthoDB" id="1747372at2759"/>
<dbReference type="Proteomes" id="UP000257109">
    <property type="component" value="Unassembled WGS sequence"/>
</dbReference>
<accession>A0A371FU30</accession>
<protein>
    <submittedName>
        <fullName evidence="1">Uncharacterized protein</fullName>
    </submittedName>
</protein>
<evidence type="ECO:0000313" key="1">
    <source>
        <dbReference type="EMBL" id="RDX81573.1"/>
    </source>
</evidence>